<dbReference type="PANTHER" id="PTHR19370:SF171">
    <property type="entry name" value="NADH-CYTOCHROME B5 REDUCTASE 2"/>
    <property type="match status" value="1"/>
</dbReference>
<evidence type="ECO:0000256" key="14">
    <source>
        <dbReference type="PIRSR" id="PIRSR601834-1"/>
    </source>
</evidence>
<evidence type="ECO:0000256" key="5">
    <source>
        <dbReference type="ARBA" id="ARBA00022692"/>
    </source>
</evidence>
<keyword evidence="10 15" id="KW-0520">NAD</keyword>
<accession>A0A316URB6</accession>
<dbReference type="EC" id="1.6.2.2" evidence="15"/>
<feature type="binding site" evidence="14">
    <location>
        <position position="222"/>
    </location>
    <ligand>
        <name>FAD</name>
        <dbReference type="ChEBI" id="CHEBI:57692"/>
    </ligand>
</feature>
<dbReference type="InterPro" id="IPR001709">
    <property type="entry name" value="Flavoprot_Pyr_Nucl_cyt_Rdtase"/>
</dbReference>
<reference evidence="17 18" key="1">
    <citation type="journal article" date="2018" name="Mol. Biol. Evol.">
        <title>Broad Genomic Sampling Reveals a Smut Pathogenic Ancestry of the Fungal Clade Ustilaginomycotina.</title>
        <authorList>
            <person name="Kijpornyongpan T."/>
            <person name="Mondo S.J."/>
            <person name="Barry K."/>
            <person name="Sandor L."/>
            <person name="Lee J."/>
            <person name="Lipzen A."/>
            <person name="Pangilinan J."/>
            <person name="LaButti K."/>
            <person name="Hainaut M."/>
            <person name="Henrissat B."/>
            <person name="Grigoriev I.V."/>
            <person name="Spatafora J.W."/>
            <person name="Aime M.C."/>
        </authorList>
    </citation>
    <scope>NUCLEOTIDE SEQUENCE [LARGE SCALE GENOMIC DNA]</scope>
    <source>
        <strain evidence="17 18">MCA 5214</strain>
    </source>
</reference>
<keyword evidence="9 15" id="KW-0560">Oxidoreductase</keyword>
<dbReference type="Gene3D" id="3.40.50.80">
    <property type="entry name" value="Nucleotide-binding domain of ferredoxin-NADP reductase (FNR) module"/>
    <property type="match status" value="1"/>
</dbReference>
<dbReference type="InterPro" id="IPR039261">
    <property type="entry name" value="FNR_nucleotide-bd"/>
</dbReference>
<evidence type="ECO:0000256" key="1">
    <source>
        <dbReference type="ARBA" id="ARBA00001974"/>
    </source>
</evidence>
<dbReference type="CDD" id="cd06183">
    <property type="entry name" value="cyt_b5_reduct_like"/>
    <property type="match status" value="1"/>
</dbReference>
<feature type="binding site" evidence="14">
    <location>
        <position position="155"/>
    </location>
    <ligand>
        <name>FAD</name>
        <dbReference type="ChEBI" id="CHEBI:57692"/>
    </ligand>
</feature>
<keyword evidence="5" id="KW-0812">Transmembrane</keyword>
<feature type="binding site" evidence="14">
    <location>
        <position position="154"/>
    </location>
    <ligand>
        <name>FAD</name>
        <dbReference type="ChEBI" id="CHEBI:57692"/>
    </ligand>
</feature>
<evidence type="ECO:0000256" key="10">
    <source>
        <dbReference type="ARBA" id="ARBA00023027"/>
    </source>
</evidence>
<dbReference type="PROSITE" id="PS51384">
    <property type="entry name" value="FAD_FR"/>
    <property type="match status" value="1"/>
</dbReference>
<comment type="catalytic activity">
    <reaction evidence="13 15">
        <text>2 Fe(III)-[cytochrome b5] + NADH = 2 Fe(II)-[cytochrome b5] + NAD(+) + H(+)</text>
        <dbReference type="Rhea" id="RHEA:46680"/>
        <dbReference type="Rhea" id="RHEA-COMP:10438"/>
        <dbReference type="Rhea" id="RHEA-COMP:10439"/>
        <dbReference type="ChEBI" id="CHEBI:15378"/>
        <dbReference type="ChEBI" id="CHEBI:29033"/>
        <dbReference type="ChEBI" id="CHEBI:29034"/>
        <dbReference type="ChEBI" id="CHEBI:57540"/>
        <dbReference type="ChEBI" id="CHEBI:57945"/>
        <dbReference type="EC" id="1.6.2.2"/>
    </reaction>
</comment>
<dbReference type="PANTHER" id="PTHR19370">
    <property type="entry name" value="NADH-CYTOCHROME B5 REDUCTASE"/>
    <property type="match status" value="1"/>
</dbReference>
<evidence type="ECO:0000256" key="4">
    <source>
        <dbReference type="ARBA" id="ARBA00022630"/>
    </source>
</evidence>
<dbReference type="EMBL" id="KZ819675">
    <property type="protein sequence ID" value="PWN25675.1"/>
    <property type="molecule type" value="Genomic_DNA"/>
</dbReference>
<dbReference type="InterPro" id="IPR017938">
    <property type="entry name" value="Riboflavin_synthase-like_b-brl"/>
</dbReference>
<evidence type="ECO:0000259" key="16">
    <source>
        <dbReference type="PROSITE" id="PS51384"/>
    </source>
</evidence>
<dbReference type="PRINTS" id="PR00371">
    <property type="entry name" value="FPNCR"/>
</dbReference>
<dbReference type="GO" id="GO:0090524">
    <property type="term" value="F:cytochrome-b5 reductase activity, acting on NADH"/>
    <property type="evidence" value="ECO:0007669"/>
    <property type="project" value="UniProtKB-EC"/>
</dbReference>
<evidence type="ECO:0000256" key="9">
    <source>
        <dbReference type="ARBA" id="ARBA00023002"/>
    </source>
</evidence>
<comment type="similarity">
    <text evidence="3 15">Belongs to the flavoprotein pyridine nucleotide cytochrome reductase family.</text>
</comment>
<dbReference type="FunFam" id="2.40.30.10:FF:000069">
    <property type="entry name" value="NADH-cytochrome b5 reductase"/>
    <property type="match status" value="1"/>
</dbReference>
<dbReference type="FunFam" id="3.40.50.80:FF:000009">
    <property type="entry name" value="NADH-cytochrome b5 reductase"/>
    <property type="match status" value="1"/>
</dbReference>
<feature type="binding site" evidence="14">
    <location>
        <position position="156"/>
    </location>
    <ligand>
        <name>FAD</name>
        <dbReference type="ChEBI" id="CHEBI:57692"/>
    </ligand>
</feature>
<evidence type="ECO:0000256" key="2">
    <source>
        <dbReference type="ARBA" id="ARBA00004572"/>
    </source>
</evidence>
<feature type="binding site" evidence="14">
    <location>
        <position position="180"/>
    </location>
    <ligand>
        <name>FAD</name>
        <dbReference type="ChEBI" id="CHEBI:57692"/>
    </ligand>
</feature>
<name>A0A316URB6_9BASI</name>
<dbReference type="PRINTS" id="PR00406">
    <property type="entry name" value="CYTB5RDTASE"/>
</dbReference>
<dbReference type="GO" id="GO:0005741">
    <property type="term" value="C:mitochondrial outer membrane"/>
    <property type="evidence" value="ECO:0007669"/>
    <property type="project" value="UniProtKB-SubCell"/>
</dbReference>
<sequence>MLRTVFSPALQSSLRSASASTRQSVRGYASAPSSGSSTSNLPLLLGGAGVAGLGAWVLMGGNANGVPSASDAKAAAGKAAAAVPGVGGAASALNKDEWREFKLKEVVPYNHDSATFVFELPPGTDSGLSTASAVLFKGADSSPVKDKDGKPVIRPYTPVSTPATQGHMDFLIKKYQGGAMTSHVHGLKPGDSLSIKGPIPKFPYKANEFEEIGMIAGGSGITPMWQVMQDIANNASDKTRVTLVYTNKTESDILLREKFDALAAKDPRFKIVYGLDKLPSNFKGFQGYITPEIISQHLPAPGKADKVKVFVCGPPPQVESISGGKGPKGSQGELKGLLADAGYQESQVYKF</sequence>
<dbReference type="SUPFAM" id="SSF63380">
    <property type="entry name" value="Riboflavin synthase domain-like"/>
    <property type="match status" value="1"/>
</dbReference>
<dbReference type="InterPro" id="IPR001834">
    <property type="entry name" value="CBR-like"/>
</dbReference>
<dbReference type="Proteomes" id="UP000245884">
    <property type="component" value="Unassembled WGS sequence"/>
</dbReference>
<evidence type="ECO:0000256" key="3">
    <source>
        <dbReference type="ARBA" id="ARBA00006105"/>
    </source>
</evidence>
<keyword evidence="12" id="KW-0472">Membrane</keyword>
<dbReference type="InterPro" id="IPR001433">
    <property type="entry name" value="OxRdtase_FAD/NAD-bd"/>
</dbReference>
<comment type="cofactor">
    <cofactor evidence="1 14 15">
        <name>FAD</name>
        <dbReference type="ChEBI" id="CHEBI:57692"/>
    </cofactor>
</comment>
<evidence type="ECO:0000256" key="13">
    <source>
        <dbReference type="ARBA" id="ARBA00047682"/>
    </source>
</evidence>
<dbReference type="InterPro" id="IPR017927">
    <property type="entry name" value="FAD-bd_FR_type"/>
</dbReference>
<evidence type="ECO:0000256" key="15">
    <source>
        <dbReference type="RuleBase" id="RU361226"/>
    </source>
</evidence>
<evidence type="ECO:0000256" key="12">
    <source>
        <dbReference type="ARBA" id="ARBA00023136"/>
    </source>
</evidence>
<dbReference type="Pfam" id="PF00175">
    <property type="entry name" value="NAD_binding_1"/>
    <property type="match status" value="1"/>
</dbReference>
<dbReference type="Gene3D" id="2.40.30.10">
    <property type="entry name" value="Translation factors"/>
    <property type="match status" value="1"/>
</dbReference>
<gene>
    <name evidence="17" type="ORF">BDZ90DRAFT_234103</name>
</gene>
<dbReference type="Pfam" id="PF00970">
    <property type="entry name" value="FAD_binding_6"/>
    <property type="match status" value="1"/>
</dbReference>
<comment type="subcellular location">
    <subcellularLocation>
        <location evidence="2">Mitochondrion outer membrane</location>
        <topology evidence="2">Single-pass membrane protein</topology>
    </subcellularLocation>
</comment>
<keyword evidence="8" id="KW-1133">Transmembrane helix</keyword>
<dbReference type="STRING" id="1569628.A0A316URB6"/>
<dbReference type="AlphaFoldDB" id="A0A316URB6"/>
<dbReference type="RefSeq" id="XP_025360287.1">
    <property type="nucleotide sequence ID" value="XM_025506895.1"/>
</dbReference>
<dbReference type="SUPFAM" id="SSF52343">
    <property type="entry name" value="Ferredoxin reductase-like, C-terminal NADP-linked domain"/>
    <property type="match status" value="1"/>
</dbReference>
<evidence type="ECO:0000313" key="17">
    <source>
        <dbReference type="EMBL" id="PWN25675.1"/>
    </source>
</evidence>
<feature type="domain" description="FAD-binding FR-type" evidence="16">
    <location>
        <begin position="96"/>
        <end position="205"/>
    </location>
</feature>
<dbReference type="OrthoDB" id="432685at2759"/>
<dbReference type="GeneID" id="37028718"/>
<keyword evidence="4 14" id="KW-0285">Flavoprotein</keyword>
<evidence type="ECO:0000256" key="6">
    <source>
        <dbReference type="ARBA" id="ARBA00022787"/>
    </source>
</evidence>
<feature type="binding site" evidence="14">
    <location>
        <position position="173"/>
    </location>
    <ligand>
        <name>FAD</name>
        <dbReference type="ChEBI" id="CHEBI:57692"/>
    </ligand>
</feature>
<evidence type="ECO:0000256" key="8">
    <source>
        <dbReference type="ARBA" id="ARBA00022989"/>
    </source>
</evidence>
<evidence type="ECO:0000256" key="7">
    <source>
        <dbReference type="ARBA" id="ARBA00022827"/>
    </source>
</evidence>
<keyword evidence="11" id="KW-0496">Mitochondrion</keyword>
<evidence type="ECO:0000256" key="11">
    <source>
        <dbReference type="ARBA" id="ARBA00023128"/>
    </source>
</evidence>
<keyword evidence="7 14" id="KW-0274">FAD</keyword>
<organism evidence="17 18">
    <name type="scientific">Jaminaea rosea</name>
    <dbReference type="NCBI Taxonomy" id="1569628"/>
    <lineage>
        <taxon>Eukaryota</taxon>
        <taxon>Fungi</taxon>
        <taxon>Dikarya</taxon>
        <taxon>Basidiomycota</taxon>
        <taxon>Ustilaginomycotina</taxon>
        <taxon>Exobasidiomycetes</taxon>
        <taxon>Microstromatales</taxon>
        <taxon>Microstromatales incertae sedis</taxon>
        <taxon>Jaminaea</taxon>
    </lineage>
</organism>
<evidence type="ECO:0000313" key="18">
    <source>
        <dbReference type="Proteomes" id="UP000245884"/>
    </source>
</evidence>
<keyword evidence="6" id="KW-1000">Mitochondrion outer membrane</keyword>
<keyword evidence="18" id="KW-1185">Reference proteome</keyword>
<protein>
    <recommendedName>
        <fullName evidence="15">NADH-cytochrome b5 reductase</fullName>
        <ecNumber evidence="15">1.6.2.2</ecNumber>
    </recommendedName>
</protein>
<dbReference type="InterPro" id="IPR008333">
    <property type="entry name" value="Cbr1-like_FAD-bd_dom"/>
</dbReference>
<feature type="binding site" evidence="14">
    <location>
        <position position="171"/>
    </location>
    <ligand>
        <name>FAD</name>
        <dbReference type="ChEBI" id="CHEBI:57692"/>
    </ligand>
</feature>
<proteinExistence type="inferred from homology"/>